<dbReference type="Gene3D" id="3.40.109.10">
    <property type="entry name" value="NADH Oxidase"/>
    <property type="match status" value="1"/>
</dbReference>
<organism evidence="7 8">
    <name type="scientific">Flavimaribacter sediminis</name>
    <dbReference type="NCBI Taxonomy" id="2865987"/>
    <lineage>
        <taxon>Bacteria</taxon>
        <taxon>Pseudomonadati</taxon>
        <taxon>Pseudomonadota</taxon>
        <taxon>Alphaproteobacteria</taxon>
        <taxon>Hyphomicrobiales</taxon>
        <taxon>Rhizobiaceae</taxon>
        <taxon>Flavimaribacter</taxon>
    </lineage>
</organism>
<dbReference type="InterPro" id="IPR000415">
    <property type="entry name" value="Nitroreductase-like"/>
</dbReference>
<keyword evidence="8" id="KW-1185">Reference proteome</keyword>
<dbReference type="PANTHER" id="PTHR43673">
    <property type="entry name" value="NAD(P)H NITROREDUCTASE YDGI-RELATED"/>
    <property type="match status" value="1"/>
</dbReference>
<evidence type="ECO:0000256" key="2">
    <source>
        <dbReference type="ARBA" id="ARBA00007118"/>
    </source>
</evidence>
<name>A0AAE2ZLH9_9HYPH</name>
<evidence type="ECO:0000256" key="3">
    <source>
        <dbReference type="ARBA" id="ARBA00022630"/>
    </source>
</evidence>
<sequence length="222" mass="25151">MNVSEALASRISCRAFKPDPVDSKTVRAIIDGARFAPSGGNLQPWRLFAVSGTPLTRLFEDIRAKMADTPRGETPEYNVYPPDLKEPYAARRFKCGEDLYASIGIERDDKPGRIRQFRRNFEMFGAPVGLFVYIDRTMGPPQWSDVGMFLQSIMLLAREHGLHTCAQEAWAQWHTTIDDHLKPPAEWMLFCGIALGYMDEDHPINTLRTERASVDEIVTFLG</sequence>
<dbReference type="Pfam" id="PF00881">
    <property type="entry name" value="Nitroreductase"/>
    <property type="match status" value="1"/>
</dbReference>
<keyword evidence="5" id="KW-0560">Oxidoreductase</keyword>
<evidence type="ECO:0000313" key="8">
    <source>
        <dbReference type="Proteomes" id="UP001196509"/>
    </source>
</evidence>
<evidence type="ECO:0000313" key="7">
    <source>
        <dbReference type="EMBL" id="MBW8636538.1"/>
    </source>
</evidence>
<keyword evidence="4" id="KW-0288">FMN</keyword>
<gene>
    <name evidence="7" type="ORF">K1W69_04985</name>
</gene>
<evidence type="ECO:0000256" key="1">
    <source>
        <dbReference type="ARBA" id="ARBA00001917"/>
    </source>
</evidence>
<dbReference type="EMBL" id="JAICBX010000001">
    <property type="protein sequence ID" value="MBW8636538.1"/>
    <property type="molecule type" value="Genomic_DNA"/>
</dbReference>
<accession>A0AAE2ZLH9</accession>
<dbReference type="PANTHER" id="PTHR43673:SF2">
    <property type="entry name" value="NITROREDUCTASE"/>
    <property type="match status" value="1"/>
</dbReference>
<dbReference type="InterPro" id="IPR029479">
    <property type="entry name" value="Nitroreductase"/>
</dbReference>
<evidence type="ECO:0000259" key="6">
    <source>
        <dbReference type="Pfam" id="PF00881"/>
    </source>
</evidence>
<reference evidence="7" key="1">
    <citation type="submission" date="2021-08" db="EMBL/GenBank/DDBJ databases">
        <title>Hoeflea bacterium WL0058 sp. nov., isolated from the sediment.</title>
        <authorList>
            <person name="Wang L."/>
            <person name="Zhang D."/>
        </authorList>
    </citation>
    <scope>NUCLEOTIDE SEQUENCE</scope>
    <source>
        <strain evidence="7">WL0058</strain>
    </source>
</reference>
<dbReference type="GO" id="GO:0016491">
    <property type="term" value="F:oxidoreductase activity"/>
    <property type="evidence" value="ECO:0007669"/>
    <property type="project" value="UniProtKB-KW"/>
</dbReference>
<comment type="similarity">
    <text evidence="2">Belongs to the nitroreductase family.</text>
</comment>
<comment type="caution">
    <text evidence="7">The sequence shown here is derived from an EMBL/GenBank/DDBJ whole genome shotgun (WGS) entry which is preliminary data.</text>
</comment>
<comment type="cofactor">
    <cofactor evidence="1">
        <name>FMN</name>
        <dbReference type="ChEBI" id="CHEBI:58210"/>
    </cofactor>
</comment>
<evidence type="ECO:0000256" key="4">
    <source>
        <dbReference type="ARBA" id="ARBA00022643"/>
    </source>
</evidence>
<dbReference type="RefSeq" id="WP_220227215.1">
    <property type="nucleotide sequence ID" value="NZ_JAICBX010000001.1"/>
</dbReference>
<keyword evidence="3" id="KW-0285">Flavoprotein</keyword>
<feature type="domain" description="Nitroreductase" evidence="6">
    <location>
        <begin position="8"/>
        <end position="197"/>
    </location>
</feature>
<dbReference type="CDD" id="cd02136">
    <property type="entry name" value="PnbA_NfnB-like"/>
    <property type="match status" value="1"/>
</dbReference>
<evidence type="ECO:0000256" key="5">
    <source>
        <dbReference type="ARBA" id="ARBA00023002"/>
    </source>
</evidence>
<proteinExistence type="inferred from homology"/>
<dbReference type="AlphaFoldDB" id="A0AAE2ZLH9"/>
<dbReference type="Proteomes" id="UP001196509">
    <property type="component" value="Unassembled WGS sequence"/>
</dbReference>
<dbReference type="SUPFAM" id="SSF55469">
    <property type="entry name" value="FMN-dependent nitroreductase-like"/>
    <property type="match status" value="1"/>
</dbReference>
<protein>
    <submittedName>
        <fullName evidence="7">Nitroreductase</fullName>
    </submittedName>
</protein>